<dbReference type="PANTHER" id="PTHR11566">
    <property type="entry name" value="DYNAMIN"/>
    <property type="match status" value="1"/>
</dbReference>
<evidence type="ECO:0000259" key="3">
    <source>
        <dbReference type="PROSITE" id="PS51388"/>
    </source>
</evidence>
<evidence type="ECO:0000313" key="5">
    <source>
        <dbReference type="EMBL" id="KAF2266030.1"/>
    </source>
</evidence>
<dbReference type="GO" id="GO:0005739">
    <property type="term" value="C:mitochondrion"/>
    <property type="evidence" value="ECO:0007669"/>
    <property type="project" value="TreeGrafter"/>
</dbReference>
<dbReference type="Pfam" id="PF01031">
    <property type="entry name" value="Dynamin_M"/>
    <property type="match status" value="1"/>
</dbReference>
<dbReference type="GO" id="GO:0016559">
    <property type="term" value="P:peroxisome fission"/>
    <property type="evidence" value="ECO:0007669"/>
    <property type="project" value="TreeGrafter"/>
</dbReference>
<dbReference type="GO" id="GO:0008017">
    <property type="term" value="F:microtubule binding"/>
    <property type="evidence" value="ECO:0007669"/>
    <property type="project" value="TreeGrafter"/>
</dbReference>
<keyword evidence="6" id="KW-1185">Reference proteome</keyword>
<dbReference type="GO" id="GO:0005525">
    <property type="term" value="F:GTP binding"/>
    <property type="evidence" value="ECO:0007669"/>
    <property type="project" value="InterPro"/>
</dbReference>
<dbReference type="EMBL" id="ML986601">
    <property type="protein sequence ID" value="KAF2266030.1"/>
    <property type="molecule type" value="Genomic_DNA"/>
</dbReference>
<protein>
    <recommendedName>
        <fullName evidence="7">Dynamin family protein</fullName>
    </recommendedName>
</protein>
<organism evidence="5 6">
    <name type="scientific">Lojkania enalia</name>
    <dbReference type="NCBI Taxonomy" id="147567"/>
    <lineage>
        <taxon>Eukaryota</taxon>
        <taxon>Fungi</taxon>
        <taxon>Dikarya</taxon>
        <taxon>Ascomycota</taxon>
        <taxon>Pezizomycotina</taxon>
        <taxon>Dothideomycetes</taxon>
        <taxon>Pleosporomycetidae</taxon>
        <taxon>Pleosporales</taxon>
        <taxon>Pleosporales incertae sedis</taxon>
        <taxon>Lojkania</taxon>
    </lineage>
</organism>
<feature type="domain" description="Dynamin-type G" evidence="4">
    <location>
        <begin position="42"/>
        <end position="327"/>
    </location>
</feature>
<dbReference type="PANTHER" id="PTHR11566:SF149">
    <property type="entry name" value="GTPASE, PUTATIVE (AFU_ORTHOLOGUE AFUA_6G11890)-RELATED"/>
    <property type="match status" value="1"/>
</dbReference>
<dbReference type="GO" id="GO:0048312">
    <property type="term" value="P:intracellular distribution of mitochondria"/>
    <property type="evidence" value="ECO:0007669"/>
    <property type="project" value="TreeGrafter"/>
</dbReference>
<dbReference type="PRINTS" id="PR00195">
    <property type="entry name" value="DYNAMIN"/>
</dbReference>
<evidence type="ECO:0000256" key="2">
    <source>
        <dbReference type="ARBA" id="ARBA00023134"/>
    </source>
</evidence>
<dbReference type="InterPro" id="IPR030381">
    <property type="entry name" value="G_DYNAMIN_dom"/>
</dbReference>
<dbReference type="InterPro" id="IPR027417">
    <property type="entry name" value="P-loop_NTPase"/>
</dbReference>
<dbReference type="GO" id="GO:0003924">
    <property type="term" value="F:GTPase activity"/>
    <property type="evidence" value="ECO:0007669"/>
    <property type="project" value="InterPro"/>
</dbReference>
<dbReference type="Proteomes" id="UP000800093">
    <property type="component" value="Unassembled WGS sequence"/>
</dbReference>
<proteinExistence type="predicted"/>
<dbReference type="InterPro" id="IPR045063">
    <property type="entry name" value="Dynamin_N"/>
</dbReference>
<dbReference type="InterPro" id="IPR022812">
    <property type="entry name" value="Dynamin"/>
</dbReference>
<keyword evidence="1" id="KW-0547">Nucleotide-binding</keyword>
<dbReference type="GO" id="GO:0000266">
    <property type="term" value="P:mitochondrial fission"/>
    <property type="evidence" value="ECO:0007669"/>
    <property type="project" value="TreeGrafter"/>
</dbReference>
<sequence length="721" mass="81578">MTEPSKILEGTTLHQLLSEDEAQLLDTIDELRSQGIGRLLGEAGLPQLIVCGDQSSGKSSVLEALTRVYFPTRSSVCTTFPTELRLRREPRSHISCRIKAASTRSDEEKIRLAGFRASFDSPEKFPDLITAARDCMSTTDNKHNNDTFFNDILEVEIIGPKLAPLTVVDLPGLTHYGSQTDIEKVSTLVKSYMAKSNSLILAIVSAHNDINNQIVLSHIKDLVPDGHRTLGIITKPDTLPSGSEREQAYLEHAQNNPDKFQYGWHVIRNRAYEEQASSFDERDAKERDFFTKSNWAPLEGREVGLGIDTLRQKLSRMLLDHISLSLPGIMHKLERDLSHDQNELIKLGETRSNLKEQQNYLSEISDGFSMYTKDALDGRYHSTAFFGDPLGSEGRDRRLRAVVRNLNDVFANDMLQYGHKWHLVNDSNLTSEIFSESGPLNHSQVITKSDFIKKHVDTLARNERSTELPGISNPSLVGSLFRQQSEPWESIASAHLLKVWKAVKNFLEVLLNHLTDERTCNQLLIHVIDPALEERRGFMRQKLKELLVPHREYDPITVSPHFARTIWNLREKSVKRSVVENIRKEFKSRDSKDELPSTDEIIAKIGATSAPLDDQYGSNETLEFMQAYYETTLLGFINNVASLAVEQCLLSGLWKIFSSAAIRDMSDETLSLIASESRDVQMERSRLRDRVEVLQKGLRTIKRIQPSKTSSISPAKLQTCL</sequence>
<evidence type="ECO:0000259" key="4">
    <source>
        <dbReference type="PROSITE" id="PS51718"/>
    </source>
</evidence>
<evidence type="ECO:0000256" key="1">
    <source>
        <dbReference type="ARBA" id="ARBA00022741"/>
    </source>
</evidence>
<dbReference type="OrthoDB" id="415706at2759"/>
<dbReference type="GO" id="GO:0006897">
    <property type="term" value="P:endocytosis"/>
    <property type="evidence" value="ECO:0007669"/>
    <property type="project" value="TreeGrafter"/>
</dbReference>
<evidence type="ECO:0008006" key="7">
    <source>
        <dbReference type="Google" id="ProtNLM"/>
    </source>
</evidence>
<accession>A0A9P4KCG1</accession>
<dbReference type="PROSITE" id="PS51718">
    <property type="entry name" value="G_DYNAMIN_2"/>
    <property type="match status" value="1"/>
</dbReference>
<dbReference type="GO" id="GO:0005874">
    <property type="term" value="C:microtubule"/>
    <property type="evidence" value="ECO:0007669"/>
    <property type="project" value="TreeGrafter"/>
</dbReference>
<dbReference type="Gene3D" id="3.40.50.300">
    <property type="entry name" value="P-loop containing nucleotide triphosphate hydrolases"/>
    <property type="match status" value="1"/>
</dbReference>
<comment type="caution">
    <text evidence="5">The sequence shown here is derived from an EMBL/GenBank/DDBJ whole genome shotgun (WGS) entry which is preliminary data.</text>
</comment>
<dbReference type="SUPFAM" id="SSF52540">
    <property type="entry name" value="P-loop containing nucleoside triphosphate hydrolases"/>
    <property type="match status" value="1"/>
</dbReference>
<dbReference type="Pfam" id="PF00350">
    <property type="entry name" value="Dynamin_N"/>
    <property type="match status" value="1"/>
</dbReference>
<gene>
    <name evidence="5" type="ORF">CC78DRAFT_459932</name>
</gene>
<reference evidence="6" key="1">
    <citation type="journal article" date="2020" name="Stud. Mycol.">
        <title>101 Dothideomycetes genomes: A test case for predicting lifestyles and emergence of pathogens.</title>
        <authorList>
            <person name="Haridas S."/>
            <person name="Albert R."/>
            <person name="Binder M."/>
            <person name="Bloem J."/>
            <person name="LaButti K."/>
            <person name="Salamov A."/>
            <person name="Andreopoulos B."/>
            <person name="Baker S."/>
            <person name="Barry K."/>
            <person name="Bills G."/>
            <person name="Bluhm B."/>
            <person name="Cannon C."/>
            <person name="Castanera R."/>
            <person name="Culley D."/>
            <person name="Daum C."/>
            <person name="Ezra D."/>
            <person name="Gonzalez J."/>
            <person name="Henrissat B."/>
            <person name="Kuo A."/>
            <person name="Liang C."/>
            <person name="Lipzen A."/>
            <person name="Lutzoni F."/>
            <person name="Magnuson J."/>
            <person name="Mondo S."/>
            <person name="Nolan M."/>
            <person name="Ohm R."/>
            <person name="Pangilinan J."/>
            <person name="Park H.-J."/>
            <person name="Ramirez L."/>
            <person name="Alfaro M."/>
            <person name="Sun H."/>
            <person name="Tritt A."/>
            <person name="Yoshinaga Y."/>
            <person name="Zwiers L.-H."/>
            <person name="Turgeon B."/>
            <person name="Goodwin S."/>
            <person name="Spatafora J."/>
            <person name="Crous P."/>
            <person name="Grigoriev I."/>
        </authorList>
    </citation>
    <scope>NUCLEOTIDE SEQUENCE [LARGE SCALE GENOMIC DNA]</scope>
    <source>
        <strain evidence="6">CBS 304.66</strain>
    </source>
</reference>
<dbReference type="PROSITE" id="PS51388">
    <property type="entry name" value="GED"/>
    <property type="match status" value="1"/>
</dbReference>
<dbReference type="CDD" id="cd08771">
    <property type="entry name" value="DLP_1"/>
    <property type="match status" value="1"/>
</dbReference>
<evidence type="ECO:0000313" key="6">
    <source>
        <dbReference type="Proteomes" id="UP000800093"/>
    </source>
</evidence>
<dbReference type="SMART" id="SM00053">
    <property type="entry name" value="DYNc"/>
    <property type="match status" value="1"/>
</dbReference>
<dbReference type="InterPro" id="IPR001401">
    <property type="entry name" value="Dynamin_GTPase"/>
</dbReference>
<dbReference type="InterPro" id="IPR000375">
    <property type="entry name" value="Dynamin_stalk"/>
</dbReference>
<keyword evidence="2" id="KW-0342">GTP-binding</keyword>
<name>A0A9P4KCG1_9PLEO</name>
<dbReference type="GO" id="GO:0016020">
    <property type="term" value="C:membrane"/>
    <property type="evidence" value="ECO:0007669"/>
    <property type="project" value="TreeGrafter"/>
</dbReference>
<dbReference type="InterPro" id="IPR020850">
    <property type="entry name" value="GED_dom"/>
</dbReference>
<feature type="domain" description="GED" evidence="3">
    <location>
        <begin position="618"/>
        <end position="709"/>
    </location>
</feature>
<dbReference type="AlphaFoldDB" id="A0A9P4KCG1"/>